<feature type="binding site" description="covalent" evidence="13">
    <location>
        <position position="44"/>
    </location>
    <ligand>
        <name>heme</name>
        <dbReference type="ChEBI" id="CHEBI:30413"/>
        <label>1</label>
    </ligand>
</feature>
<dbReference type="Pfam" id="PF03264">
    <property type="entry name" value="Cytochrom_NNT"/>
    <property type="match status" value="1"/>
</dbReference>
<name>A0A7V5XGY2_9BACT</name>
<dbReference type="InterPro" id="IPR024717">
    <property type="entry name" value="NapC/NirT/NrfH"/>
</dbReference>
<dbReference type="Gene3D" id="1.10.3820.10">
    <property type="entry name" value="Di-heme elbow motif domain"/>
    <property type="match status" value="1"/>
</dbReference>
<dbReference type="InterPro" id="IPR051174">
    <property type="entry name" value="Cytochrome_c-type_ET"/>
</dbReference>
<dbReference type="EMBL" id="DRWR01000097">
    <property type="protein sequence ID" value="HHQ16267.1"/>
    <property type="molecule type" value="Genomic_DNA"/>
</dbReference>
<sequence>MTIRNKFKKYGIYGFVVLFILFISVLLSFRLIAKTNLPKYCASCHVMEEQYLSLIKGGLHNSLKCVDCHLPHDSKINFYFWETVNGGKDLIIFYSGRVSDPIKASAHTKKTLQKNCIRCHEGMVSRITISDKKCWDCHKRTSHKQAGLRETF</sequence>
<dbReference type="InterPro" id="IPR038266">
    <property type="entry name" value="NapC/NirT_cytc_sf"/>
</dbReference>
<evidence type="ECO:0000259" key="16">
    <source>
        <dbReference type="Pfam" id="PF03264"/>
    </source>
</evidence>
<comment type="caution">
    <text evidence="17">The sequence shown here is derived from an EMBL/GenBank/DDBJ whole genome shotgun (WGS) entry which is preliminary data.</text>
</comment>
<keyword evidence="10 12" id="KW-0408">Iron</keyword>
<keyword evidence="6 15" id="KW-0812">Transmembrane</keyword>
<dbReference type="PIRSF" id="PIRSF000013">
    <property type="entry name" value="4_hem_cytochrm_NapC"/>
    <property type="match status" value="1"/>
</dbReference>
<reference evidence="17" key="1">
    <citation type="journal article" date="2020" name="mSystems">
        <title>Genome- and Community-Level Interaction Insights into Carbon Utilization and Element Cycling Functions of Hydrothermarchaeota in Hydrothermal Sediment.</title>
        <authorList>
            <person name="Zhou Z."/>
            <person name="Liu Y."/>
            <person name="Xu W."/>
            <person name="Pan J."/>
            <person name="Luo Z.H."/>
            <person name="Li M."/>
        </authorList>
    </citation>
    <scope>NUCLEOTIDE SEQUENCE [LARGE SCALE GENOMIC DNA]</scope>
    <source>
        <strain evidence="17">SpSt-106</strain>
    </source>
</reference>
<keyword evidence="4" id="KW-1003">Cell membrane</keyword>
<evidence type="ECO:0000256" key="2">
    <source>
        <dbReference type="ARBA" id="ARBA00007395"/>
    </source>
</evidence>
<evidence type="ECO:0000256" key="1">
    <source>
        <dbReference type="ARBA" id="ARBA00004162"/>
    </source>
</evidence>
<feature type="binding site" description="axial binding residue" evidence="14">
    <location>
        <position position="60"/>
    </location>
    <ligand>
        <name>heme</name>
        <dbReference type="ChEBI" id="CHEBI:30413"/>
        <label>3</label>
    </ligand>
    <ligandPart>
        <name>Fe</name>
        <dbReference type="ChEBI" id="CHEBI:18248"/>
    </ligandPart>
</feature>
<evidence type="ECO:0000256" key="15">
    <source>
        <dbReference type="SAM" id="Phobius"/>
    </source>
</evidence>
<evidence type="ECO:0000313" key="17">
    <source>
        <dbReference type="EMBL" id="HHQ16267.1"/>
    </source>
</evidence>
<proteinExistence type="inferred from homology"/>
<feature type="binding site" description="axial binding residue" evidence="14">
    <location>
        <position position="69"/>
    </location>
    <ligand>
        <name>heme</name>
        <dbReference type="ChEBI" id="CHEBI:30413"/>
        <label>2</label>
    </ligand>
    <ligandPart>
        <name>Fe</name>
        <dbReference type="ChEBI" id="CHEBI:18248"/>
    </ligandPart>
</feature>
<evidence type="ECO:0000256" key="10">
    <source>
        <dbReference type="ARBA" id="ARBA00023004"/>
    </source>
</evidence>
<dbReference type="GO" id="GO:0016491">
    <property type="term" value="F:oxidoreductase activity"/>
    <property type="evidence" value="ECO:0007669"/>
    <property type="project" value="UniProtKB-KW"/>
</dbReference>
<organism evidence="17">
    <name type="scientific">Thermodesulfobacterium geofontis</name>
    <dbReference type="NCBI Taxonomy" id="1295609"/>
    <lineage>
        <taxon>Bacteria</taxon>
        <taxon>Pseudomonadati</taxon>
        <taxon>Thermodesulfobacteriota</taxon>
        <taxon>Thermodesulfobacteria</taxon>
        <taxon>Thermodesulfobacteriales</taxon>
        <taxon>Thermodesulfobacteriaceae</taxon>
        <taxon>Thermodesulfobacterium</taxon>
    </lineage>
</organism>
<dbReference type="GO" id="GO:0020037">
    <property type="term" value="F:heme binding"/>
    <property type="evidence" value="ECO:0007669"/>
    <property type="project" value="InterPro"/>
</dbReference>
<keyword evidence="17" id="KW-0560">Oxidoreductase</keyword>
<dbReference type="GO" id="GO:0009061">
    <property type="term" value="P:anaerobic respiration"/>
    <property type="evidence" value="ECO:0007669"/>
    <property type="project" value="TreeGrafter"/>
</dbReference>
<dbReference type="GO" id="GO:0019333">
    <property type="term" value="P:denitrification pathway"/>
    <property type="evidence" value="ECO:0007669"/>
    <property type="project" value="InterPro"/>
</dbReference>
<protein>
    <recommendedName>
        <fullName evidence="12">Cytochrome c-type protein</fullName>
    </recommendedName>
</protein>
<feature type="binding site" description="covalent" evidence="13">
    <location>
        <position position="68"/>
    </location>
    <ligand>
        <name>heme</name>
        <dbReference type="ChEBI" id="CHEBI:30413"/>
        <label>2</label>
    </ligand>
</feature>
<feature type="domain" description="NapC/NirT cytochrome c N-terminal" evidence="16">
    <location>
        <begin position="13"/>
        <end position="112"/>
    </location>
</feature>
<keyword evidence="7 12" id="KW-0479">Metal-binding</keyword>
<dbReference type="GO" id="GO:0046872">
    <property type="term" value="F:metal ion binding"/>
    <property type="evidence" value="ECO:0007669"/>
    <property type="project" value="UniProtKB-KW"/>
</dbReference>
<dbReference type="AlphaFoldDB" id="A0A7V5XGY2"/>
<evidence type="ECO:0000256" key="4">
    <source>
        <dbReference type="ARBA" id="ARBA00022475"/>
    </source>
</evidence>
<evidence type="ECO:0000256" key="12">
    <source>
        <dbReference type="PIRNR" id="PIRNR000013"/>
    </source>
</evidence>
<keyword evidence="5 12" id="KW-0349">Heme</keyword>
<comment type="similarity">
    <text evidence="2">Belongs to the NapC/NirT/NrfH family.</text>
</comment>
<evidence type="ECO:0000256" key="11">
    <source>
        <dbReference type="ARBA" id="ARBA00023136"/>
    </source>
</evidence>
<keyword evidence="3 12" id="KW-0813">Transport</keyword>
<feature type="transmembrane region" description="Helical" evidence="15">
    <location>
        <begin position="12"/>
        <end position="33"/>
    </location>
</feature>
<feature type="binding site" description="axial binding residue" evidence="14">
    <location>
        <position position="120"/>
    </location>
    <ligand>
        <name>heme</name>
        <dbReference type="ChEBI" id="CHEBI:30413"/>
        <label>3</label>
    </ligand>
    <ligandPart>
        <name>Fe</name>
        <dbReference type="ChEBI" id="CHEBI:18248"/>
    </ligandPart>
</feature>
<dbReference type="InterPro" id="IPR017571">
    <property type="entry name" value="NrfH"/>
</dbReference>
<comment type="PTM">
    <text evidence="12">Binds 4 heme groups per subunit.</text>
</comment>
<comment type="cofactor">
    <cofactor evidence="13">
        <name>heme</name>
        <dbReference type="ChEBI" id="CHEBI:30413"/>
    </cofactor>
    <text evidence="13">Binds 4 heme groups per subunit.</text>
</comment>
<keyword evidence="9 15" id="KW-1133">Transmembrane helix</keyword>
<keyword evidence="8 12" id="KW-0249">Electron transport</keyword>
<feature type="binding site" description="covalent" evidence="13">
    <location>
        <position position="41"/>
    </location>
    <ligand>
        <name>heme</name>
        <dbReference type="ChEBI" id="CHEBI:30413"/>
        <label>1</label>
    </ligand>
</feature>
<evidence type="ECO:0000256" key="3">
    <source>
        <dbReference type="ARBA" id="ARBA00022448"/>
    </source>
</evidence>
<dbReference type="GO" id="GO:0022900">
    <property type="term" value="P:electron transport chain"/>
    <property type="evidence" value="ECO:0007669"/>
    <property type="project" value="InterPro"/>
</dbReference>
<feature type="binding site" description="covalent" evidence="13">
    <location>
        <position position="137"/>
    </location>
    <ligand>
        <name>heme</name>
        <dbReference type="ChEBI" id="CHEBI:30413"/>
        <label>4</label>
    </ligand>
</feature>
<dbReference type="InterPro" id="IPR005126">
    <property type="entry name" value="NapC/NirT_cyt_c_N"/>
</dbReference>
<dbReference type="SUPFAM" id="SSF48695">
    <property type="entry name" value="Multiheme cytochromes"/>
    <property type="match status" value="1"/>
</dbReference>
<dbReference type="GO" id="GO:0009055">
    <property type="term" value="F:electron transfer activity"/>
    <property type="evidence" value="ECO:0007669"/>
    <property type="project" value="TreeGrafter"/>
</dbReference>
<feature type="binding site" description="axial binding residue" evidence="14">
    <location>
        <position position="89"/>
    </location>
    <ligand>
        <name>heme</name>
        <dbReference type="ChEBI" id="CHEBI:30413"/>
        <label>1</label>
    </ligand>
    <ligandPart>
        <name>Fe</name>
        <dbReference type="ChEBI" id="CHEBI:18248"/>
    </ligandPart>
</feature>
<feature type="binding site" description="covalent" evidence="13">
    <location>
        <position position="116"/>
    </location>
    <ligand>
        <name>heme</name>
        <dbReference type="ChEBI" id="CHEBI:30413"/>
        <label>3</label>
    </ligand>
</feature>
<feature type="binding site" description="covalent" evidence="13">
    <location>
        <position position="119"/>
    </location>
    <ligand>
        <name>heme</name>
        <dbReference type="ChEBI" id="CHEBI:30413"/>
        <label>3</label>
    </ligand>
</feature>
<evidence type="ECO:0000256" key="7">
    <source>
        <dbReference type="ARBA" id="ARBA00022723"/>
    </source>
</evidence>
<dbReference type="GO" id="GO:0005886">
    <property type="term" value="C:plasma membrane"/>
    <property type="evidence" value="ECO:0007669"/>
    <property type="project" value="UniProtKB-SubCell"/>
</dbReference>
<dbReference type="NCBIfam" id="TIGR03153">
    <property type="entry name" value="cytochr_NrfH"/>
    <property type="match status" value="1"/>
</dbReference>
<evidence type="ECO:0000256" key="13">
    <source>
        <dbReference type="PIRSR" id="PIRSR000013-1"/>
    </source>
</evidence>
<dbReference type="InterPro" id="IPR036280">
    <property type="entry name" value="Multihaem_cyt_sf"/>
</dbReference>
<keyword evidence="11 15" id="KW-0472">Membrane</keyword>
<feature type="binding site" description="covalent" evidence="13">
    <location>
        <position position="134"/>
    </location>
    <ligand>
        <name>heme</name>
        <dbReference type="ChEBI" id="CHEBI:30413"/>
        <label>4</label>
    </ligand>
</feature>
<evidence type="ECO:0000256" key="9">
    <source>
        <dbReference type="ARBA" id="ARBA00022989"/>
    </source>
</evidence>
<feature type="binding site" description="axial binding residue" evidence="14">
    <location>
        <position position="143"/>
    </location>
    <ligand>
        <name>heme</name>
        <dbReference type="ChEBI" id="CHEBI:30413"/>
        <label>2</label>
    </ligand>
    <ligandPart>
        <name>Fe</name>
        <dbReference type="ChEBI" id="CHEBI:18248"/>
    </ligandPart>
</feature>
<evidence type="ECO:0000256" key="6">
    <source>
        <dbReference type="ARBA" id="ARBA00022692"/>
    </source>
</evidence>
<gene>
    <name evidence="17" type="primary">nrfH</name>
    <name evidence="17" type="ORF">ENM15_05575</name>
</gene>
<evidence type="ECO:0000256" key="14">
    <source>
        <dbReference type="PIRSR" id="PIRSR000013-2"/>
    </source>
</evidence>
<feature type="binding site" description="covalent" evidence="13">
    <location>
        <position position="65"/>
    </location>
    <ligand>
        <name>heme</name>
        <dbReference type="ChEBI" id="CHEBI:30413"/>
        <label>2</label>
    </ligand>
</feature>
<evidence type="ECO:0000256" key="5">
    <source>
        <dbReference type="ARBA" id="ARBA00022617"/>
    </source>
</evidence>
<feature type="binding site" description="axial binding residue" evidence="14">
    <location>
        <position position="47"/>
    </location>
    <ligand>
        <name>heme</name>
        <dbReference type="ChEBI" id="CHEBI:30413"/>
        <label>1</label>
    </ligand>
    <ligandPart>
        <name>Fe</name>
        <dbReference type="ChEBI" id="CHEBI:18248"/>
    </ligandPart>
</feature>
<feature type="binding site" description="axial binding residue" evidence="14">
    <location>
        <position position="138"/>
    </location>
    <ligand>
        <name>heme</name>
        <dbReference type="ChEBI" id="CHEBI:30413"/>
        <label>4</label>
    </ligand>
    <ligandPart>
        <name>Fe</name>
        <dbReference type="ChEBI" id="CHEBI:18248"/>
    </ligandPart>
</feature>
<accession>A0A7V5XGY2</accession>
<feature type="binding site" evidence="13">
    <location>
        <position position="89"/>
    </location>
    <ligand>
        <name>a menaquinol</name>
        <dbReference type="ChEBI" id="CHEBI:18151"/>
    </ligand>
</feature>
<comment type="subcellular location">
    <subcellularLocation>
        <location evidence="1">Cell membrane</location>
        <topology evidence="1">Single-pass membrane protein</topology>
    </subcellularLocation>
</comment>
<evidence type="ECO:0000256" key="8">
    <source>
        <dbReference type="ARBA" id="ARBA00022982"/>
    </source>
</evidence>
<dbReference type="PANTHER" id="PTHR30333:SF1">
    <property type="entry name" value="CYTOCHROME C-TYPE PROTEIN NAPC"/>
    <property type="match status" value="1"/>
</dbReference>
<dbReference type="PANTHER" id="PTHR30333">
    <property type="entry name" value="CYTOCHROME C-TYPE PROTEIN"/>
    <property type="match status" value="1"/>
</dbReference>